<proteinExistence type="predicted"/>
<evidence type="ECO:0000256" key="1">
    <source>
        <dbReference type="SAM" id="MobiDB-lite"/>
    </source>
</evidence>
<accession>A0AB34K2X7</accession>
<comment type="caution">
    <text evidence="2">The sequence shown here is derived from an EMBL/GenBank/DDBJ whole genome shotgun (WGS) entry which is preliminary data.</text>
</comment>
<organism evidence="2 3">
    <name type="scientific">Prymnesium parvum</name>
    <name type="common">Toxic golden alga</name>
    <dbReference type="NCBI Taxonomy" id="97485"/>
    <lineage>
        <taxon>Eukaryota</taxon>
        <taxon>Haptista</taxon>
        <taxon>Haptophyta</taxon>
        <taxon>Prymnesiophyceae</taxon>
        <taxon>Prymnesiales</taxon>
        <taxon>Prymnesiaceae</taxon>
        <taxon>Prymnesium</taxon>
    </lineage>
</organism>
<dbReference type="Proteomes" id="UP001515480">
    <property type="component" value="Unassembled WGS sequence"/>
</dbReference>
<evidence type="ECO:0000313" key="2">
    <source>
        <dbReference type="EMBL" id="KAL1527737.1"/>
    </source>
</evidence>
<reference evidence="2 3" key="1">
    <citation type="journal article" date="2024" name="Science">
        <title>Giant polyketide synthase enzymes in the biosynthesis of giant marine polyether toxins.</title>
        <authorList>
            <person name="Fallon T.R."/>
            <person name="Shende V.V."/>
            <person name="Wierzbicki I.H."/>
            <person name="Pendleton A.L."/>
            <person name="Watervoot N.F."/>
            <person name="Auber R.P."/>
            <person name="Gonzalez D.J."/>
            <person name="Wisecaver J.H."/>
            <person name="Moore B.S."/>
        </authorList>
    </citation>
    <scope>NUCLEOTIDE SEQUENCE [LARGE SCALE GENOMIC DNA]</scope>
    <source>
        <strain evidence="2 3">12B1</strain>
    </source>
</reference>
<feature type="region of interest" description="Disordered" evidence="1">
    <location>
        <begin position="1"/>
        <end position="32"/>
    </location>
</feature>
<protein>
    <submittedName>
        <fullName evidence="2">Uncharacterized protein</fullName>
    </submittedName>
</protein>
<dbReference type="EMBL" id="JBGBPQ010000002">
    <property type="protein sequence ID" value="KAL1527737.1"/>
    <property type="molecule type" value="Genomic_DNA"/>
</dbReference>
<name>A0AB34K2X7_PRYPA</name>
<evidence type="ECO:0000313" key="3">
    <source>
        <dbReference type="Proteomes" id="UP001515480"/>
    </source>
</evidence>
<gene>
    <name evidence="2" type="ORF">AB1Y20_009122</name>
</gene>
<dbReference type="AlphaFoldDB" id="A0AB34K2X7"/>
<sequence length="79" mass="8793">MLSSARCAERMPHEGSPPSICRGGESQRGRSFAPKKSCCTTIWKGEKRGPRRMGSVHTHEYSHCSCCSRAHSFLVVRIT</sequence>
<keyword evidence="3" id="KW-1185">Reference proteome</keyword>